<proteinExistence type="predicted"/>
<name>A0A918BBG8_9ACTN</name>
<reference evidence="1" key="1">
    <citation type="journal article" date="2014" name="Int. J. Syst. Evol. Microbiol.">
        <title>Complete genome sequence of Corynebacterium casei LMG S-19264T (=DSM 44701T), isolated from a smear-ripened cheese.</title>
        <authorList>
            <consortium name="US DOE Joint Genome Institute (JGI-PGF)"/>
            <person name="Walter F."/>
            <person name="Albersmeier A."/>
            <person name="Kalinowski J."/>
            <person name="Ruckert C."/>
        </authorList>
    </citation>
    <scope>NUCLEOTIDE SEQUENCE</scope>
    <source>
        <strain evidence="1">JCM 3131</strain>
    </source>
</reference>
<dbReference type="Proteomes" id="UP000620156">
    <property type="component" value="Unassembled WGS sequence"/>
</dbReference>
<dbReference type="AlphaFoldDB" id="A0A918BBG8"/>
<keyword evidence="2" id="KW-1185">Reference proteome</keyword>
<organism evidence="1 2">
    <name type="scientific">Streptomyces ruber</name>
    <dbReference type="NCBI Taxonomy" id="83378"/>
    <lineage>
        <taxon>Bacteria</taxon>
        <taxon>Bacillati</taxon>
        <taxon>Actinomycetota</taxon>
        <taxon>Actinomycetes</taxon>
        <taxon>Kitasatosporales</taxon>
        <taxon>Streptomycetaceae</taxon>
        <taxon>Streptomyces</taxon>
    </lineage>
</organism>
<evidence type="ECO:0000313" key="2">
    <source>
        <dbReference type="Proteomes" id="UP000620156"/>
    </source>
</evidence>
<reference evidence="1" key="2">
    <citation type="submission" date="2020-09" db="EMBL/GenBank/DDBJ databases">
        <authorList>
            <person name="Sun Q."/>
            <person name="Ohkuma M."/>
        </authorList>
    </citation>
    <scope>NUCLEOTIDE SEQUENCE</scope>
    <source>
        <strain evidence="1">JCM 3131</strain>
    </source>
</reference>
<accession>A0A918BBG8</accession>
<protein>
    <submittedName>
        <fullName evidence="1">Uncharacterized protein</fullName>
    </submittedName>
</protein>
<evidence type="ECO:0000313" key="1">
    <source>
        <dbReference type="EMBL" id="GGQ56607.1"/>
    </source>
</evidence>
<comment type="caution">
    <text evidence="1">The sequence shown here is derived from an EMBL/GenBank/DDBJ whole genome shotgun (WGS) entry which is preliminary data.</text>
</comment>
<sequence length="52" mass="5932">MDVVYLETPFTRLWIEGGEGAASHNEPYETITARCSNEGDSLSFLQRLRKEL</sequence>
<gene>
    <name evidence="1" type="ORF">GCM10010145_28330</name>
</gene>
<dbReference type="EMBL" id="BMQK01000004">
    <property type="protein sequence ID" value="GGQ56607.1"/>
    <property type="molecule type" value="Genomic_DNA"/>
</dbReference>